<feature type="compositionally biased region" description="Basic and acidic residues" evidence="8">
    <location>
        <begin position="1"/>
        <end position="11"/>
    </location>
</feature>
<proteinExistence type="inferred from homology"/>
<dbReference type="GO" id="GO:0160147">
    <property type="term" value="F:tRNA pseudouridine(38-40) synthase activity"/>
    <property type="evidence" value="ECO:0007669"/>
    <property type="project" value="UniProtKB-EC"/>
</dbReference>
<dbReference type="InterPro" id="IPR020103">
    <property type="entry name" value="PsdUridine_synth_cat_dom_sf"/>
</dbReference>
<evidence type="ECO:0000313" key="11">
    <source>
        <dbReference type="Proteomes" id="UP000182409"/>
    </source>
</evidence>
<dbReference type="EMBL" id="FNSD01000001">
    <property type="protein sequence ID" value="SEC55332.1"/>
    <property type="molecule type" value="Genomic_DNA"/>
</dbReference>
<comment type="similarity">
    <text evidence="1 4 7">Belongs to the tRNA pseudouridine synthase TruA family.</text>
</comment>
<dbReference type="NCBIfam" id="TIGR00071">
    <property type="entry name" value="hisT_truA"/>
    <property type="match status" value="1"/>
</dbReference>
<feature type="region of interest" description="Disordered" evidence="8">
    <location>
        <begin position="1"/>
        <end position="24"/>
    </location>
</feature>
<feature type="active site" description="Nucleophile" evidence="4 5">
    <location>
        <position position="75"/>
    </location>
</feature>
<dbReference type="InterPro" id="IPR001406">
    <property type="entry name" value="PsdUridine_synth_TruA"/>
</dbReference>
<dbReference type="CDD" id="cd02570">
    <property type="entry name" value="PseudoU_synth_EcTruA"/>
    <property type="match status" value="1"/>
</dbReference>
<feature type="domain" description="Pseudouridine synthase I TruA alpha/beta" evidence="9">
    <location>
        <begin position="31"/>
        <end position="125"/>
    </location>
</feature>
<dbReference type="PIRSF" id="PIRSF001430">
    <property type="entry name" value="tRNA_psdUrid_synth"/>
    <property type="match status" value="1"/>
</dbReference>
<dbReference type="SUPFAM" id="SSF55120">
    <property type="entry name" value="Pseudouridine synthase"/>
    <property type="match status" value="1"/>
</dbReference>
<feature type="domain" description="Pseudouridine synthase I TruA alpha/beta" evidence="9">
    <location>
        <begin position="174"/>
        <end position="285"/>
    </location>
</feature>
<evidence type="ECO:0000256" key="3">
    <source>
        <dbReference type="ARBA" id="ARBA00023235"/>
    </source>
</evidence>
<evidence type="ECO:0000259" key="9">
    <source>
        <dbReference type="Pfam" id="PF01416"/>
    </source>
</evidence>
<dbReference type="HAMAP" id="MF_00171">
    <property type="entry name" value="TruA"/>
    <property type="match status" value="1"/>
</dbReference>
<dbReference type="PANTHER" id="PTHR11142:SF0">
    <property type="entry name" value="TRNA PSEUDOURIDINE SYNTHASE-LIKE 1"/>
    <property type="match status" value="1"/>
</dbReference>
<reference evidence="10 11" key="1">
    <citation type="submission" date="2016-10" db="EMBL/GenBank/DDBJ databases">
        <authorList>
            <person name="de Groot N.N."/>
        </authorList>
    </citation>
    <scope>NUCLEOTIDE SEQUENCE [LARGE SCALE GENOMIC DNA]</scope>
    <source>
        <strain evidence="10 11">AB35.6</strain>
    </source>
</reference>
<dbReference type="Gene3D" id="3.30.70.660">
    <property type="entry name" value="Pseudouridine synthase I, catalytic domain, C-terminal subdomain"/>
    <property type="match status" value="1"/>
</dbReference>
<name>A0A1H4TFW8_9BACT</name>
<evidence type="ECO:0000256" key="2">
    <source>
        <dbReference type="ARBA" id="ARBA00022694"/>
    </source>
</evidence>
<organism evidence="10 11">
    <name type="scientific">Terriglobus roseus</name>
    <dbReference type="NCBI Taxonomy" id="392734"/>
    <lineage>
        <taxon>Bacteria</taxon>
        <taxon>Pseudomonadati</taxon>
        <taxon>Acidobacteriota</taxon>
        <taxon>Terriglobia</taxon>
        <taxon>Terriglobales</taxon>
        <taxon>Acidobacteriaceae</taxon>
        <taxon>Terriglobus</taxon>
    </lineage>
</organism>
<evidence type="ECO:0000313" key="10">
    <source>
        <dbReference type="EMBL" id="SEC55332.1"/>
    </source>
</evidence>
<dbReference type="InterPro" id="IPR020094">
    <property type="entry name" value="TruA/RsuA/RluB/E/F_N"/>
</dbReference>
<sequence length="302" mass="32884">MFPLDREHSGENSEAGRPPDAPPARTFRLSVAYDGTDFFGWQVQPGLPTIQGTLAAVVRDVTGETVLPQGSGRTDTGVHASAQSVSLTLQVNIPADRLHTALNRRLPASIRIVRLTDAPADFHARSGVRDKTYEYRIFQRRVAGDRTERICLPPISRYVWDCRWPLQLEPMQHAAEAFVGTYDFTSFAASDPDRTRRLLDAGEPVDNVRTIFSSGWRALDGLLVYRVTGSGFLHHMVRNIVGTCVEIGAGRMPADAVPTILAASDRRQAGATAPPQGLHLAEVNYLADVTGSQQNSGTVAAV</sequence>
<dbReference type="GO" id="GO:0031119">
    <property type="term" value="P:tRNA pseudouridine synthesis"/>
    <property type="evidence" value="ECO:0007669"/>
    <property type="project" value="UniProtKB-UniRule"/>
</dbReference>
<dbReference type="EC" id="5.4.99.12" evidence="4"/>
<dbReference type="Proteomes" id="UP000182409">
    <property type="component" value="Unassembled WGS sequence"/>
</dbReference>
<gene>
    <name evidence="4" type="primary">truA</name>
    <name evidence="10" type="ORF">SAMN05443244_3743</name>
</gene>
<comment type="subunit">
    <text evidence="4">Homodimer.</text>
</comment>
<evidence type="ECO:0000256" key="4">
    <source>
        <dbReference type="HAMAP-Rule" id="MF_00171"/>
    </source>
</evidence>
<dbReference type="PANTHER" id="PTHR11142">
    <property type="entry name" value="PSEUDOURIDYLATE SYNTHASE"/>
    <property type="match status" value="1"/>
</dbReference>
<protein>
    <recommendedName>
        <fullName evidence="4">tRNA pseudouridine synthase A</fullName>
        <ecNumber evidence="4">5.4.99.12</ecNumber>
    </recommendedName>
    <alternativeName>
        <fullName evidence="4">tRNA pseudouridine(38-40) synthase</fullName>
    </alternativeName>
    <alternativeName>
        <fullName evidence="4">tRNA pseudouridylate synthase I</fullName>
    </alternativeName>
    <alternativeName>
        <fullName evidence="4">tRNA-uridine isomerase I</fullName>
    </alternativeName>
</protein>
<evidence type="ECO:0000256" key="5">
    <source>
        <dbReference type="PIRSR" id="PIRSR001430-1"/>
    </source>
</evidence>
<evidence type="ECO:0000256" key="8">
    <source>
        <dbReference type="SAM" id="MobiDB-lite"/>
    </source>
</evidence>
<evidence type="ECO:0000256" key="1">
    <source>
        <dbReference type="ARBA" id="ARBA00009375"/>
    </source>
</evidence>
<feature type="binding site" evidence="4 6">
    <location>
        <position position="133"/>
    </location>
    <ligand>
        <name>substrate</name>
    </ligand>
</feature>
<comment type="caution">
    <text evidence="4">Lacks conserved residue(s) required for the propagation of feature annotation.</text>
</comment>
<dbReference type="Gene3D" id="3.30.70.580">
    <property type="entry name" value="Pseudouridine synthase I, catalytic domain, N-terminal subdomain"/>
    <property type="match status" value="1"/>
</dbReference>
<dbReference type="GO" id="GO:0003723">
    <property type="term" value="F:RNA binding"/>
    <property type="evidence" value="ECO:0007669"/>
    <property type="project" value="InterPro"/>
</dbReference>
<evidence type="ECO:0000256" key="7">
    <source>
        <dbReference type="RuleBase" id="RU003792"/>
    </source>
</evidence>
<evidence type="ECO:0000256" key="6">
    <source>
        <dbReference type="PIRSR" id="PIRSR001430-2"/>
    </source>
</evidence>
<dbReference type="InterPro" id="IPR020097">
    <property type="entry name" value="PsdUridine_synth_TruA_a/b_dom"/>
</dbReference>
<keyword evidence="3 4" id="KW-0413">Isomerase</keyword>
<comment type="function">
    <text evidence="4">Formation of pseudouridine at positions 38, 39 and 40 in the anticodon stem and loop of transfer RNAs.</text>
</comment>
<dbReference type="OrthoDB" id="9811823at2"/>
<dbReference type="Pfam" id="PF01416">
    <property type="entry name" value="PseudoU_synth_1"/>
    <property type="match status" value="2"/>
</dbReference>
<dbReference type="InterPro" id="IPR020095">
    <property type="entry name" value="PsdUridine_synth_TruA_C"/>
</dbReference>
<accession>A0A1H4TFW8</accession>
<comment type="catalytic activity">
    <reaction evidence="4 7">
        <text>uridine(38/39/40) in tRNA = pseudouridine(38/39/40) in tRNA</text>
        <dbReference type="Rhea" id="RHEA:22376"/>
        <dbReference type="Rhea" id="RHEA-COMP:10085"/>
        <dbReference type="Rhea" id="RHEA-COMP:10087"/>
        <dbReference type="ChEBI" id="CHEBI:65314"/>
        <dbReference type="ChEBI" id="CHEBI:65315"/>
        <dbReference type="EC" id="5.4.99.12"/>
    </reaction>
</comment>
<dbReference type="AlphaFoldDB" id="A0A1H4TFW8"/>
<dbReference type="RefSeq" id="WP_074655454.1">
    <property type="nucleotide sequence ID" value="NZ_FNSD01000001.1"/>
</dbReference>
<keyword evidence="2 4" id="KW-0819">tRNA processing</keyword>